<dbReference type="InterPro" id="IPR034660">
    <property type="entry name" value="DinB/YfiT-like"/>
</dbReference>
<reference evidence="2" key="1">
    <citation type="journal article" date="2019" name="Int. J. Syst. Evol. Microbiol.">
        <title>The Global Catalogue of Microorganisms (GCM) 10K type strain sequencing project: providing services to taxonomists for standard genome sequencing and annotation.</title>
        <authorList>
            <consortium name="The Broad Institute Genomics Platform"/>
            <consortium name="The Broad Institute Genome Sequencing Center for Infectious Disease"/>
            <person name="Wu L."/>
            <person name="Ma J."/>
        </authorList>
    </citation>
    <scope>NUCLEOTIDE SEQUENCE [LARGE SCALE GENOMIC DNA]</scope>
    <source>
        <strain evidence="2">JCM 18325</strain>
    </source>
</reference>
<accession>A0ABP9C2S6</accession>
<protein>
    <recommendedName>
        <fullName evidence="3">DUF1569 domain-containing protein</fullName>
    </recommendedName>
</protein>
<dbReference type="Pfam" id="PF07606">
    <property type="entry name" value="DUF1569"/>
    <property type="match status" value="1"/>
</dbReference>
<evidence type="ECO:0000313" key="1">
    <source>
        <dbReference type="EMBL" id="GAA4804150.1"/>
    </source>
</evidence>
<dbReference type="Proteomes" id="UP001501433">
    <property type="component" value="Unassembled WGS sequence"/>
</dbReference>
<dbReference type="InterPro" id="IPR011463">
    <property type="entry name" value="DUF1569"/>
</dbReference>
<evidence type="ECO:0000313" key="2">
    <source>
        <dbReference type="Proteomes" id="UP001501433"/>
    </source>
</evidence>
<proteinExistence type="predicted"/>
<name>A0ABP9C2S6_9FLAO</name>
<dbReference type="Gene3D" id="1.20.120.450">
    <property type="entry name" value="dinb family like domain"/>
    <property type="match status" value="1"/>
</dbReference>
<keyword evidence="2" id="KW-1185">Reference proteome</keyword>
<dbReference type="EMBL" id="BAABJW010000001">
    <property type="protein sequence ID" value="GAA4804150.1"/>
    <property type="molecule type" value="Genomic_DNA"/>
</dbReference>
<sequence length="156" mass="18345">MNQQQITVLKNQLSQIEALIPLINKLNPKVSKSNVGWQLDHALKVFNAVCDWTEKSNPKDYKWNFNFWRSILFPLGFIPRGKAKAPKLVLPPENIKPEDLKSQIKTARNHIENLKKLPKKAYFKHFVFGMLPKKQTLRFLEMHTKHHLKIVRDILK</sequence>
<dbReference type="RefSeq" id="WP_345275648.1">
    <property type="nucleotide sequence ID" value="NZ_BAABJW010000001.1"/>
</dbReference>
<organism evidence="1 2">
    <name type="scientific">Litoribaculum gwangyangense</name>
    <dbReference type="NCBI Taxonomy" id="1130722"/>
    <lineage>
        <taxon>Bacteria</taxon>
        <taxon>Pseudomonadati</taxon>
        <taxon>Bacteroidota</taxon>
        <taxon>Flavobacteriia</taxon>
        <taxon>Flavobacteriales</taxon>
        <taxon>Flavobacteriaceae</taxon>
        <taxon>Litoribaculum</taxon>
    </lineage>
</organism>
<comment type="caution">
    <text evidence="1">The sequence shown here is derived from an EMBL/GenBank/DDBJ whole genome shotgun (WGS) entry which is preliminary data.</text>
</comment>
<evidence type="ECO:0008006" key="3">
    <source>
        <dbReference type="Google" id="ProtNLM"/>
    </source>
</evidence>
<gene>
    <name evidence="1" type="ORF">GCM10023330_08090</name>
</gene>